<name>A0ABU4STP1_9PSEU</name>
<evidence type="ECO:0000259" key="1">
    <source>
        <dbReference type="Pfam" id="PF05257"/>
    </source>
</evidence>
<dbReference type="Pfam" id="PF05257">
    <property type="entry name" value="CHAP"/>
    <property type="match status" value="1"/>
</dbReference>
<proteinExistence type="predicted"/>
<keyword evidence="3" id="KW-1185">Reference proteome</keyword>
<evidence type="ECO:0000313" key="3">
    <source>
        <dbReference type="Proteomes" id="UP001285521"/>
    </source>
</evidence>
<comment type="caution">
    <text evidence="2">The sequence shown here is derived from an EMBL/GenBank/DDBJ whole genome shotgun (WGS) entry which is preliminary data.</text>
</comment>
<feature type="domain" description="Peptidase C51" evidence="1">
    <location>
        <begin position="93"/>
        <end position="169"/>
    </location>
</feature>
<dbReference type="RefSeq" id="WP_319964188.1">
    <property type="nucleotide sequence ID" value="NZ_JAXAVW010000002.1"/>
</dbReference>
<dbReference type="Proteomes" id="UP001285521">
    <property type="component" value="Unassembled WGS sequence"/>
</dbReference>
<reference evidence="2 3" key="1">
    <citation type="submission" date="2023-11" db="EMBL/GenBank/DDBJ databases">
        <title>Lentzea sokolovensis, sp. nov., Lentzea kristufkii, sp. nov., and Lentzea miocenensis, sp. nov., rare actinobacteria from Sokolov Coal Basin, Miocene lacustrine sediment, Czech Republic.</title>
        <authorList>
            <person name="Lara A."/>
            <person name="Kotroba L."/>
            <person name="Nouioui I."/>
            <person name="Neumann-Schaal M."/>
            <person name="Mast Y."/>
            <person name="Chronakova A."/>
        </authorList>
    </citation>
    <scope>NUCLEOTIDE SEQUENCE [LARGE SCALE GENOMIC DNA]</scope>
    <source>
        <strain evidence="2 3">BCCO 10_0856</strain>
    </source>
</reference>
<protein>
    <submittedName>
        <fullName evidence="2">CHAP domain-containing protein</fullName>
    </submittedName>
</protein>
<sequence>MPEHSVADVEPLFDAVQERPHADLFAGVPEAEVPDVAAEPLWPAVAAAVDPRVAEALRYAGAELRRGVCETGDNGGVPYTRYVQWFGSNLPRGPWCAYFVSWCWDNATDRNRRVPWPNPGWVESVRGWASAHGKLVNRPRQGDLFGEGGAHIGWVLSVNGSGFTTIEGNASDCVRSYQRSTGGLWFARIA</sequence>
<evidence type="ECO:0000313" key="2">
    <source>
        <dbReference type="EMBL" id="MDX8029184.1"/>
    </source>
</evidence>
<gene>
    <name evidence="2" type="ORF">SK803_03135</name>
</gene>
<organism evidence="2 3">
    <name type="scientific">Lentzea miocenica</name>
    <dbReference type="NCBI Taxonomy" id="3095431"/>
    <lineage>
        <taxon>Bacteria</taxon>
        <taxon>Bacillati</taxon>
        <taxon>Actinomycetota</taxon>
        <taxon>Actinomycetes</taxon>
        <taxon>Pseudonocardiales</taxon>
        <taxon>Pseudonocardiaceae</taxon>
        <taxon>Lentzea</taxon>
    </lineage>
</organism>
<reference evidence="2 3" key="2">
    <citation type="submission" date="2023-11" db="EMBL/GenBank/DDBJ databases">
        <authorList>
            <person name="Lara A.C."/>
            <person name="Chronakova A."/>
        </authorList>
    </citation>
    <scope>NUCLEOTIDE SEQUENCE [LARGE SCALE GENOMIC DNA]</scope>
    <source>
        <strain evidence="2 3">BCCO 10_0856</strain>
    </source>
</reference>
<accession>A0ABU4STP1</accession>
<dbReference type="InterPro" id="IPR007921">
    <property type="entry name" value="CHAP_dom"/>
</dbReference>
<dbReference type="EMBL" id="JAXAVW010000002">
    <property type="protein sequence ID" value="MDX8029184.1"/>
    <property type="molecule type" value="Genomic_DNA"/>
</dbReference>